<gene>
    <name evidence="1" type="ORF">SI7747_UN020391</name>
</gene>
<sequence length="17" mass="2010">MILLAFIDLKFDQLNCL</sequence>
<accession>A0ABN7EAI2</accession>
<evidence type="ECO:0000313" key="1">
    <source>
        <dbReference type="EMBL" id="CAA6674033.1"/>
    </source>
</evidence>
<reference evidence="2" key="1">
    <citation type="journal article" date="2020" name="Sci. Rep.">
        <title>Chromosome-scale genome assembly for the duckweed Spirodela intermedia, integrating cytogenetic maps, PacBio and Oxford Nanopore libraries.</title>
        <authorList>
            <person name="Hoang P.T.N."/>
            <person name="Fiebig A."/>
            <person name="Novak P."/>
            <person name="Macas J."/>
            <person name="Cao H.X."/>
            <person name="Stepanenko A."/>
            <person name="Chen G."/>
            <person name="Borisjuk N."/>
            <person name="Scholz U."/>
            <person name="Schubert I."/>
        </authorList>
    </citation>
    <scope>NUCLEOTIDE SEQUENCE [LARGE SCALE GENOMIC DNA]</scope>
</reference>
<protein>
    <submittedName>
        <fullName evidence="1">Uncharacterized protein</fullName>
    </submittedName>
</protein>
<comment type="caution">
    <text evidence="1">The sequence shown here is derived from an EMBL/GenBank/DDBJ whole genome shotgun (WGS) entry which is preliminary data.</text>
</comment>
<dbReference type="EMBL" id="CACRZD030000071">
    <property type="protein sequence ID" value="CAA6674033.1"/>
    <property type="molecule type" value="Genomic_DNA"/>
</dbReference>
<organism evidence="1 2">
    <name type="scientific">Spirodela intermedia</name>
    <name type="common">Intermediate duckweed</name>
    <dbReference type="NCBI Taxonomy" id="51605"/>
    <lineage>
        <taxon>Eukaryota</taxon>
        <taxon>Viridiplantae</taxon>
        <taxon>Streptophyta</taxon>
        <taxon>Embryophyta</taxon>
        <taxon>Tracheophyta</taxon>
        <taxon>Spermatophyta</taxon>
        <taxon>Magnoliopsida</taxon>
        <taxon>Liliopsida</taxon>
        <taxon>Araceae</taxon>
        <taxon>Lemnoideae</taxon>
        <taxon>Spirodela</taxon>
    </lineage>
</organism>
<name>A0ABN7EAI2_SPIIN</name>
<dbReference type="Proteomes" id="UP001189122">
    <property type="component" value="Unassembled WGS sequence"/>
</dbReference>
<evidence type="ECO:0000313" key="2">
    <source>
        <dbReference type="Proteomes" id="UP001189122"/>
    </source>
</evidence>
<proteinExistence type="predicted"/>
<keyword evidence="2" id="KW-1185">Reference proteome</keyword>